<protein>
    <submittedName>
        <fullName evidence="1">Uncharacterized protein</fullName>
    </submittedName>
</protein>
<dbReference type="EMBL" id="CBSZ010000093">
    <property type="protein sequence ID" value="CDH23530.1"/>
    <property type="molecule type" value="Genomic_DNA"/>
</dbReference>
<dbReference type="Proteomes" id="UP000028493">
    <property type="component" value="Unassembled WGS sequence"/>
</dbReference>
<gene>
    <name evidence="1" type="ORF">XBKB1_1820012</name>
</gene>
<dbReference type="RefSeq" id="WP_038195735.1">
    <property type="nucleotide sequence ID" value="NZ_CAWLXS010000177.1"/>
</dbReference>
<dbReference type="AlphaFoldDB" id="A0A077PGT9"/>
<sequence>MNEQVLRLLFQIPDPITVNEFRRRTGRTESSVRKLTDRRRLPVRTERQINGDEFSDMRLMIMWNEWLEMIYEVTNKLPPDERIGWKVHWLNQVDNTVRNLNSTLQLLFKTPDPITVTEFCRRTGKSVSGVRQLTYCGRLPIKSERTVKGRRVHLMIMWNEWLEMVYEANNKIPPYERIGWKASWFKRVNKLVDDLGVLPPELERVENIVSRQRASTDNPVTMR</sequence>
<dbReference type="Gene3D" id="6.10.200.10">
    <property type="entry name" value="Regulatory phage protein Cox"/>
    <property type="match status" value="2"/>
</dbReference>
<organism evidence="1">
    <name type="scientific">Xenorhabdus bovienii str. kraussei Becker Underwood</name>
    <dbReference type="NCBI Taxonomy" id="1398204"/>
    <lineage>
        <taxon>Bacteria</taxon>
        <taxon>Pseudomonadati</taxon>
        <taxon>Pseudomonadota</taxon>
        <taxon>Gammaproteobacteria</taxon>
        <taxon>Enterobacterales</taxon>
        <taxon>Morganellaceae</taxon>
        <taxon>Xenorhabdus</taxon>
    </lineage>
</organism>
<proteinExistence type="predicted"/>
<comment type="caution">
    <text evidence="1">The sequence shown here is derived from an EMBL/GenBank/DDBJ whole genome shotgun (WGS) entry which is preliminary data.</text>
</comment>
<dbReference type="InterPro" id="IPR038147">
    <property type="entry name" value="Cox_sf"/>
</dbReference>
<evidence type="ECO:0000313" key="1">
    <source>
        <dbReference type="EMBL" id="CDH23530.1"/>
    </source>
</evidence>
<name>A0A077PGT9_XENBV</name>
<dbReference type="HOGENOM" id="CLU_1239739_0_0_6"/>
<accession>A0A077PGT9</accession>
<reference evidence="1" key="1">
    <citation type="submission" date="2013-07" db="EMBL/GenBank/DDBJ databases">
        <title>Sub-species coevolution in mutualistic symbiosis.</title>
        <authorList>
            <person name="Murfin K."/>
            <person name="Klassen J."/>
            <person name="Lee M."/>
            <person name="Forst S."/>
            <person name="Stock P."/>
            <person name="Goodrich-Blair H."/>
        </authorList>
    </citation>
    <scope>NUCLEOTIDE SEQUENCE [LARGE SCALE GENOMIC DNA]</scope>
    <source>
        <strain evidence="1">Kraussei Becker Underwood</strain>
    </source>
</reference>